<sequence length="82" mass="9310">MDRAMFVDGHLGRGCQFDKIGSISHEKGFPVQNLINLTMGMNITKNIILNTIESVKVDELYGRGLKSRFDHNKEEQACQWIA</sequence>
<protein>
    <submittedName>
        <fullName evidence="1">Uncharacterized protein</fullName>
    </submittedName>
</protein>
<proteinExistence type="predicted"/>
<dbReference type="Proteomes" id="UP000425960">
    <property type="component" value="Chromosome"/>
</dbReference>
<gene>
    <name evidence="1" type="ORF">DSCO28_05720</name>
</gene>
<evidence type="ECO:0000313" key="2">
    <source>
        <dbReference type="Proteomes" id="UP000425960"/>
    </source>
</evidence>
<accession>A0A5K7ZGC3</accession>
<dbReference type="AlphaFoldDB" id="A0A5K7ZGC3"/>
<reference evidence="1 2" key="1">
    <citation type="submission" date="2019-11" db="EMBL/GenBank/DDBJ databases">
        <title>Comparative genomics of hydrocarbon-degrading Desulfosarcina strains.</title>
        <authorList>
            <person name="Watanabe M."/>
            <person name="Kojima H."/>
            <person name="Fukui M."/>
        </authorList>
    </citation>
    <scope>NUCLEOTIDE SEQUENCE [LARGE SCALE GENOMIC DNA]</scope>
    <source>
        <strain evidence="1 2">28bB2T</strain>
    </source>
</reference>
<dbReference type="KEGG" id="dov:DSCO28_05720"/>
<name>A0A5K7ZGC3_9BACT</name>
<dbReference type="EMBL" id="AP021876">
    <property type="protein sequence ID" value="BBO80006.1"/>
    <property type="molecule type" value="Genomic_DNA"/>
</dbReference>
<organism evidence="1 2">
    <name type="scientific">Desulfosarcina ovata subsp. sediminis</name>
    <dbReference type="NCBI Taxonomy" id="885957"/>
    <lineage>
        <taxon>Bacteria</taxon>
        <taxon>Pseudomonadati</taxon>
        <taxon>Thermodesulfobacteriota</taxon>
        <taxon>Desulfobacteria</taxon>
        <taxon>Desulfobacterales</taxon>
        <taxon>Desulfosarcinaceae</taxon>
        <taxon>Desulfosarcina</taxon>
    </lineage>
</organism>
<evidence type="ECO:0000313" key="1">
    <source>
        <dbReference type="EMBL" id="BBO80006.1"/>
    </source>
</evidence>